<dbReference type="InParanoid" id="G4YWI0"/>
<dbReference type="InterPro" id="IPR001876">
    <property type="entry name" value="Znf_RanBP2"/>
</dbReference>
<dbReference type="PROSITE" id="PS01358">
    <property type="entry name" value="ZF_RANBP2_1"/>
    <property type="match status" value="2"/>
</dbReference>
<dbReference type="SUPFAM" id="SSF56204">
    <property type="entry name" value="Hect, E3 ligase catalytic domain"/>
    <property type="match status" value="1"/>
</dbReference>
<dbReference type="PROSITE" id="PS50199">
    <property type="entry name" value="ZF_RANBP2_2"/>
    <property type="match status" value="2"/>
</dbReference>
<evidence type="ECO:0000313" key="12">
    <source>
        <dbReference type="EMBL" id="EGZ26094.1"/>
    </source>
</evidence>
<keyword evidence="2" id="KW-0479">Metal-binding</keyword>
<keyword evidence="6" id="KW-0040">ANK repeat</keyword>
<dbReference type="SUPFAM" id="SSF48403">
    <property type="entry name" value="Ankyrin repeat"/>
    <property type="match status" value="1"/>
</dbReference>
<feature type="compositionally biased region" description="Basic and acidic residues" evidence="9">
    <location>
        <begin position="38"/>
        <end position="50"/>
    </location>
</feature>
<dbReference type="PROSITE" id="PS50297">
    <property type="entry name" value="ANK_REP_REGION"/>
    <property type="match status" value="2"/>
</dbReference>
<dbReference type="InterPro" id="IPR016024">
    <property type="entry name" value="ARM-type_fold"/>
</dbReference>
<evidence type="ECO:0000256" key="1">
    <source>
        <dbReference type="ARBA" id="ARBA00022679"/>
    </source>
</evidence>
<dbReference type="InterPro" id="IPR045322">
    <property type="entry name" value="HECTD1/TRIP12-like"/>
</dbReference>
<dbReference type="SMART" id="SM00119">
    <property type="entry name" value="HECTc"/>
    <property type="match status" value="1"/>
</dbReference>
<keyword evidence="13" id="KW-1185">Reference proteome</keyword>
<dbReference type="GO" id="GO:0000209">
    <property type="term" value="P:protein polyubiquitination"/>
    <property type="evidence" value="ECO:0007669"/>
    <property type="project" value="TreeGrafter"/>
</dbReference>
<dbReference type="KEGG" id="psoj:PHYSODRAFT_312207"/>
<dbReference type="GO" id="GO:0043161">
    <property type="term" value="P:proteasome-mediated ubiquitin-dependent protein catabolic process"/>
    <property type="evidence" value="ECO:0007669"/>
    <property type="project" value="TreeGrafter"/>
</dbReference>
<dbReference type="InterPro" id="IPR000569">
    <property type="entry name" value="HECT_dom"/>
</dbReference>
<dbReference type="Pfam" id="PF00632">
    <property type="entry name" value="HECT"/>
    <property type="match status" value="1"/>
</dbReference>
<feature type="compositionally biased region" description="Basic and acidic residues" evidence="9">
    <location>
        <begin position="19"/>
        <end position="28"/>
    </location>
</feature>
<dbReference type="SUPFAM" id="SSF90209">
    <property type="entry name" value="Ran binding protein zinc finger-like"/>
    <property type="match status" value="1"/>
</dbReference>
<feature type="region of interest" description="Disordered" evidence="9">
    <location>
        <begin position="619"/>
        <end position="649"/>
    </location>
</feature>
<feature type="compositionally biased region" description="Basic and acidic residues" evidence="9">
    <location>
        <begin position="1259"/>
        <end position="1268"/>
    </location>
</feature>
<feature type="repeat" description="ANK" evidence="6">
    <location>
        <begin position="726"/>
        <end position="758"/>
    </location>
</feature>
<dbReference type="Gene3D" id="4.10.1060.10">
    <property type="entry name" value="Zinc finger, RanBP2-type"/>
    <property type="match status" value="1"/>
</dbReference>
<feature type="region of interest" description="Disordered" evidence="9">
    <location>
        <begin position="137"/>
        <end position="160"/>
    </location>
</feature>
<dbReference type="Gene3D" id="3.90.1750.10">
    <property type="entry name" value="Hect, E3 ligase catalytic domains"/>
    <property type="match status" value="1"/>
</dbReference>
<evidence type="ECO:0000259" key="10">
    <source>
        <dbReference type="PROSITE" id="PS50199"/>
    </source>
</evidence>
<feature type="region of interest" description="Disordered" evidence="9">
    <location>
        <begin position="1862"/>
        <end position="1895"/>
    </location>
</feature>
<dbReference type="SMR" id="G4YWI0"/>
<dbReference type="InterPro" id="IPR036443">
    <property type="entry name" value="Znf_RanBP2_sf"/>
</dbReference>
<evidence type="ECO:0000256" key="4">
    <source>
        <dbReference type="ARBA" id="ARBA00022786"/>
    </source>
</evidence>
<keyword evidence="5" id="KW-0862">Zinc</keyword>
<reference evidence="12 13" key="1">
    <citation type="journal article" date="2006" name="Science">
        <title>Phytophthora genome sequences uncover evolutionary origins and mechanisms of pathogenesis.</title>
        <authorList>
            <person name="Tyler B.M."/>
            <person name="Tripathy S."/>
            <person name="Zhang X."/>
            <person name="Dehal P."/>
            <person name="Jiang R.H."/>
            <person name="Aerts A."/>
            <person name="Arredondo F.D."/>
            <person name="Baxter L."/>
            <person name="Bensasson D."/>
            <person name="Beynon J.L."/>
            <person name="Chapman J."/>
            <person name="Damasceno C.M."/>
            <person name="Dorrance A.E."/>
            <person name="Dou D."/>
            <person name="Dickerman A.W."/>
            <person name="Dubchak I.L."/>
            <person name="Garbelotto M."/>
            <person name="Gijzen M."/>
            <person name="Gordon S.G."/>
            <person name="Govers F."/>
            <person name="Grunwald N.J."/>
            <person name="Huang W."/>
            <person name="Ivors K.L."/>
            <person name="Jones R.W."/>
            <person name="Kamoun S."/>
            <person name="Krampis K."/>
            <person name="Lamour K.H."/>
            <person name="Lee M.K."/>
            <person name="McDonald W.H."/>
            <person name="Medina M."/>
            <person name="Meijer H.J."/>
            <person name="Nordberg E.K."/>
            <person name="Maclean D.J."/>
            <person name="Ospina-Giraldo M.D."/>
            <person name="Morris P.F."/>
            <person name="Phuntumart V."/>
            <person name="Putnam N.H."/>
            <person name="Rash S."/>
            <person name="Rose J.K."/>
            <person name="Sakihama Y."/>
            <person name="Salamov A.A."/>
            <person name="Savidor A."/>
            <person name="Scheuring C.F."/>
            <person name="Smith B.M."/>
            <person name="Sobral B.W."/>
            <person name="Terry A."/>
            <person name="Torto-Alalibo T.A."/>
            <person name="Win J."/>
            <person name="Xu Z."/>
            <person name="Zhang H."/>
            <person name="Grigoriev I.V."/>
            <person name="Rokhsar D.S."/>
            <person name="Boore J.L."/>
        </authorList>
    </citation>
    <scope>NUCLEOTIDE SEQUENCE [LARGE SCALE GENOMIC DNA]</scope>
    <source>
        <strain evidence="12 13">P6497</strain>
    </source>
</reference>
<dbReference type="InterPro" id="IPR036770">
    <property type="entry name" value="Ankyrin_rpt-contain_sf"/>
</dbReference>
<evidence type="ECO:0000256" key="3">
    <source>
        <dbReference type="ARBA" id="ARBA00022771"/>
    </source>
</evidence>
<evidence type="ECO:0000256" key="2">
    <source>
        <dbReference type="ARBA" id="ARBA00022723"/>
    </source>
</evidence>
<proteinExistence type="predicted"/>
<dbReference type="SMART" id="SM00248">
    <property type="entry name" value="ANK"/>
    <property type="match status" value="3"/>
</dbReference>
<dbReference type="PANTHER" id="PTHR45670">
    <property type="entry name" value="E3 UBIQUITIN-PROTEIN LIGASE TRIP12"/>
    <property type="match status" value="1"/>
</dbReference>
<dbReference type="EMBL" id="JH159152">
    <property type="protein sequence ID" value="EGZ26094.1"/>
    <property type="molecule type" value="Genomic_DNA"/>
</dbReference>
<feature type="region of interest" description="Disordered" evidence="9">
    <location>
        <begin position="189"/>
        <end position="224"/>
    </location>
</feature>
<feature type="region of interest" description="Disordered" evidence="9">
    <location>
        <begin position="1"/>
        <end position="56"/>
    </location>
</feature>
<feature type="compositionally biased region" description="Acidic residues" evidence="9">
    <location>
        <begin position="147"/>
        <end position="160"/>
    </location>
</feature>
<keyword evidence="4 7" id="KW-0833">Ubl conjugation pathway</keyword>
<dbReference type="SMART" id="SM00547">
    <property type="entry name" value="ZnF_RBZ"/>
    <property type="match status" value="2"/>
</dbReference>
<evidence type="ECO:0000256" key="7">
    <source>
        <dbReference type="PROSITE-ProRule" id="PRU00104"/>
    </source>
</evidence>
<evidence type="ECO:0008006" key="14">
    <source>
        <dbReference type="Google" id="ProtNLM"/>
    </source>
</evidence>
<dbReference type="OMA" id="HVKAAKC"/>
<dbReference type="PROSITE" id="PS50088">
    <property type="entry name" value="ANK_REPEAT"/>
    <property type="match status" value="2"/>
</dbReference>
<feature type="domain" description="HECT" evidence="11">
    <location>
        <begin position="2264"/>
        <end position="2556"/>
    </location>
</feature>
<dbReference type="PANTHER" id="PTHR45670:SF1">
    <property type="entry name" value="E3 UBIQUITIN-PROTEIN LIGASE HECTD1"/>
    <property type="match status" value="1"/>
</dbReference>
<feature type="region of interest" description="Disordered" evidence="9">
    <location>
        <begin position="1228"/>
        <end position="1268"/>
    </location>
</feature>
<feature type="compositionally biased region" description="Basic and acidic residues" evidence="9">
    <location>
        <begin position="194"/>
        <end position="209"/>
    </location>
</feature>
<keyword evidence="3 8" id="KW-0863">Zinc-finger</keyword>
<feature type="compositionally biased region" description="Basic and acidic residues" evidence="9">
    <location>
        <begin position="896"/>
        <end position="906"/>
    </location>
</feature>
<feature type="compositionally biased region" description="Low complexity" evidence="9">
    <location>
        <begin position="1610"/>
        <end position="1624"/>
    </location>
</feature>
<gene>
    <name evidence="12" type="ORF">PHYSODRAFT_312207</name>
</gene>
<evidence type="ECO:0000259" key="11">
    <source>
        <dbReference type="PROSITE" id="PS50237"/>
    </source>
</evidence>
<feature type="region of interest" description="Disordered" evidence="9">
    <location>
        <begin position="1586"/>
        <end position="1652"/>
    </location>
</feature>
<accession>G4YWI0</accession>
<name>G4YWI0_PHYSP</name>
<feature type="compositionally biased region" description="Acidic residues" evidence="9">
    <location>
        <begin position="828"/>
        <end position="886"/>
    </location>
</feature>
<dbReference type="InterPro" id="IPR035983">
    <property type="entry name" value="Hect_E3_ubiquitin_ligase"/>
</dbReference>
<dbReference type="GO" id="GO:0061630">
    <property type="term" value="F:ubiquitin protein ligase activity"/>
    <property type="evidence" value="ECO:0007669"/>
    <property type="project" value="InterPro"/>
</dbReference>
<feature type="repeat" description="ANK" evidence="6">
    <location>
        <begin position="694"/>
        <end position="726"/>
    </location>
</feature>
<dbReference type="STRING" id="1094619.G4YWI0"/>
<feature type="compositionally biased region" description="Basic residues" evidence="9">
    <location>
        <begin position="1238"/>
        <end position="1250"/>
    </location>
</feature>
<dbReference type="GO" id="GO:0008270">
    <property type="term" value="F:zinc ion binding"/>
    <property type="evidence" value="ECO:0007669"/>
    <property type="project" value="UniProtKB-KW"/>
</dbReference>
<protein>
    <recommendedName>
        <fullName evidence="14">HECT-type E3 ubiquitin transferase</fullName>
    </recommendedName>
</protein>
<dbReference type="Pfam" id="PF12796">
    <property type="entry name" value="Ank_2"/>
    <property type="match status" value="1"/>
</dbReference>
<dbReference type="RefSeq" id="XP_009521382.1">
    <property type="nucleotide sequence ID" value="XM_009523087.1"/>
</dbReference>
<feature type="domain" description="RanBP2-type" evidence="10">
    <location>
        <begin position="89"/>
        <end position="120"/>
    </location>
</feature>
<feature type="compositionally biased region" description="Polar residues" evidence="9">
    <location>
        <begin position="1586"/>
        <end position="1603"/>
    </location>
</feature>
<feature type="region of interest" description="Disordered" evidence="9">
    <location>
        <begin position="800"/>
        <end position="932"/>
    </location>
</feature>
<sequence>MEQATPSRSGGRKRSASRNSEDEERKAQDPPQEEQEKEEEKQEEKKEETKTPQQWSCPTCTFLNEASRCFCEMCETPNPSPPASSARALTGASEWSCAACTMVNPAAMRVCGVCGTLNPRPPLASGLSIARLSEALGGDSLSSGSSDDSDDSDDEEDDEDGDTWICRSCDSLAAGRACSNCFAQRPKIARKTGKAAEEEKKKNKEERKQALMKKRKRRKREKKLQERARMAYGVSIYELKKLVLEPTSSRLVDTLQTLTHTLAMMDASADNEWADGPSFLMRGFGAGPSSETAKDPELLTVLVDIFRAQERTYPVEVRLLAVQSMNYLMKMDRHMFARSKMVEVVGLYITDLLAWKKSDTSSVSSGDAKSARMVVEECLSGLSSMCSTEAFALRELLADGNFVGYLDFLTSLVDGDEEKDGGFHPSILMTALGVLQKGCFKLRWSGKPSHKRRNANGQKPTVSWAASPKKAVQQGELTLELAIKLVTFLRHVLQHNHIPLHVKAAKCLLLVFHRTPHDRPEVMEKLVTPDVLRKFVAVVVNANSDESEESRLAMVSLLLHLFDSRSQLVSMFVHEKIYSDLFSGMLLLLQSSSTALRTNVLKLTATLTRVVCRKHSLTSSHRNSMDGSSGKGSASCSPRSRRNRHRLNSLPDPDVLSTLLLDFIRADSMPAVNVLLKDGADLNFPKIFDVQGNEIDKPLNLAVECSSLAMVRLLLKRGADIHQVGIGGTALHVAARTGRCDVAAFLLQCGARVQAKDREKKTVMDVVNSLDSTRSGDGASGPVPSPMKKLLELHQRAPGMRAYDDSDLSESDDISGGRSRAWFYPSDHEDEYGDEDDEMDDDELEGEDNYYMDYNDDDDVDPRDEDMGDEGMSSDEDMIYNDDEMSSEASRRRRHNSTDSEVKLEDEQVANGDGGAIVTRNERASSGSDKDCSNDATVLEQKGFAASPDEVYDFSLAITRCLLAVLHDMDIQNVERAVISTVACVLEMAPSRLIQLILVDLVDLFEQPNSITTYEFKQSELLPAILQYLLPQGELDEARALALMRALERYPTALKHMVFRLQSIITQEETFPLVSFNTGKGRELYPLTRQLKVAFMRPGDRNAGGRSYGGTAGRPKGKSIHTSPLTHFQSFERTIARCMPVIDSDLSLLYLNLVGHSIQKAVEGKWRKFLVVGYDDTRSHHLVKPIGGSNDDLTEMVLHDSQCKLIGNVDVYERISLDLALFGSPDTVDNGGHSSDSKKKRKPNKRKRKSSGSSGQQRQHHDTEGACHVEVRNSGVLKMPKLRGAWYAAVLVNDSGEVRKLADEKYNTCKEVLAAQTTHSVKLLADNRIIRKVPSDCLRPRTLQPQVGSVVEVDGALGEVTRVYSNDGSSNGTASPANRLLDVKVSSDIEKSRVKKERVHFPPPQSSTPKSGGESGGIEAMSIRRLFPARDSSLMAGSVGDRVWVLPPSESSIKDLCVAGKIKSFPSGLESIRESSTVLVEISFGSAQPSLTVKVNQDRVLNFANDGGALSGRGPSRLLAALQMASGRGGASRLFSDGRGGQDSSTSAIHRAFERVAGTLQQNRLGGRHGSSSAMDQLRNLISRHSTLSGSSAPNDVDTSSEQAPRAAQESGSNSSPSEPISSEVQTEEETSASAPNSTDATGQQKSPNPSEAPAVLAYLKPEGAKPKLTCTQLPKVSLVVGFRKCDASTGAQDRIIVSSEFGLQRLDKSKMSKDVATTSLLIQLNPYTQQYEATAGAQKALLDVFNTFSGNSGSGSTQKKKRRKLSPVAQRNTVVEGAPWDIEKFIVFMVTLRGPDKYGHPGSNAKYCVMFSKFADPDTKRCLLKADGFVSLMVHECKDGAKSKQLLKFLRSRGYSEKSLTASVSRGSSGDDEEKDSPSSSDSAGAKAARKPGNKMLRQPVVLRGFPGDHNVLKCVEDLRQEYCARTGGNPSSGSLISSVDATLPPWKLTYKLYCDFQVEWETQSPSNSNTMSSDVQLPEPLAALESKPPIRLLSHGMVCLDDMNAIGATDASRWLSRITASQTSSRDGLAVPDSVASAVRLLHYLFEFRADPTALDEALWTSPRLYNKLETQMQDVLSICSGIYPSWCDALVTHCKFFFPRELREKLFRSTSFGCTRSLHWFRNQLNIEESSGDSTSSMVGGGIYNQEISISPIPKERVKVHRENILQSAEAVMKMHAKRKAILDVVFVGEKGYGSGVTAAFYSTTAHALQSVVENHKNRYWIPGEDDEAEAAKAAARRSDGVDAVDDIADDVAVIRHSNGLFPFPHRTPSPKLVERFRMMGRLAGKALMDERLLPLPLSPQFMKLVVGESFGLEELSDIFLSHGRILHSMCKASKRLAAGEQDVQIDQMNVEEWLDAVGFTFIDPLSQEPLVAGGEDIAVTASNLTLYVRAVLELWLDSGIRAQVLAFRDGIGEVLPLGKLRLLFVPELLSLLCGEKDIDWTVASLLKDTKLAHGYTKDSQPVQYFFEVLEEMPSAERRAFLLYATGCPNLPPGGFQALKPPFEVVRRVVDNVEVDRALPFARTCTNTLHLPAYSSKAVLAKQLAFAVANSRGVIDRD</sequence>
<organism evidence="12 13">
    <name type="scientific">Phytophthora sojae (strain P6497)</name>
    <name type="common">Soybean stem and root rot agent</name>
    <name type="synonym">Phytophthora megasperma f. sp. glycines</name>
    <dbReference type="NCBI Taxonomy" id="1094619"/>
    <lineage>
        <taxon>Eukaryota</taxon>
        <taxon>Sar</taxon>
        <taxon>Stramenopiles</taxon>
        <taxon>Oomycota</taxon>
        <taxon>Peronosporomycetes</taxon>
        <taxon>Peronosporales</taxon>
        <taxon>Peronosporaceae</taxon>
        <taxon>Phytophthora</taxon>
    </lineage>
</organism>
<dbReference type="InterPro" id="IPR002110">
    <property type="entry name" value="Ankyrin_rpt"/>
</dbReference>
<feature type="active site" description="Glycyl thioester intermediate" evidence="7">
    <location>
        <position position="2528"/>
    </location>
</feature>
<dbReference type="Gene3D" id="1.25.40.20">
    <property type="entry name" value="Ankyrin repeat-containing domain"/>
    <property type="match status" value="1"/>
</dbReference>
<dbReference type="GeneID" id="20643473"/>
<feature type="compositionally biased region" description="Polar residues" evidence="9">
    <location>
        <begin position="619"/>
        <end position="637"/>
    </location>
</feature>
<dbReference type="Proteomes" id="UP000002640">
    <property type="component" value="Unassembled WGS sequence"/>
</dbReference>
<feature type="region of interest" description="Disordered" evidence="9">
    <location>
        <begin position="1391"/>
        <end position="1417"/>
    </location>
</feature>
<dbReference type="SUPFAM" id="SSF48371">
    <property type="entry name" value="ARM repeat"/>
    <property type="match status" value="1"/>
</dbReference>
<dbReference type="Gene3D" id="3.30.2410.10">
    <property type="entry name" value="Hect, E3 ligase catalytic domain"/>
    <property type="match status" value="1"/>
</dbReference>
<feature type="compositionally biased region" description="Basic and acidic residues" evidence="9">
    <location>
        <begin position="920"/>
        <end position="932"/>
    </location>
</feature>
<feature type="compositionally biased region" description="Low complexity" evidence="9">
    <location>
        <begin position="1879"/>
        <end position="1888"/>
    </location>
</feature>
<evidence type="ECO:0000256" key="5">
    <source>
        <dbReference type="ARBA" id="ARBA00022833"/>
    </source>
</evidence>
<evidence type="ECO:0000313" key="13">
    <source>
        <dbReference type="Proteomes" id="UP000002640"/>
    </source>
</evidence>
<feature type="compositionally biased region" description="Basic residues" evidence="9">
    <location>
        <begin position="210"/>
        <end position="222"/>
    </location>
</feature>
<evidence type="ECO:0000256" key="8">
    <source>
        <dbReference type="PROSITE-ProRule" id="PRU00322"/>
    </source>
</evidence>
<dbReference type="PROSITE" id="PS50237">
    <property type="entry name" value="HECT"/>
    <property type="match status" value="1"/>
</dbReference>
<evidence type="ECO:0000256" key="6">
    <source>
        <dbReference type="PROSITE-ProRule" id="PRU00023"/>
    </source>
</evidence>
<feature type="compositionally biased region" description="Low complexity" evidence="9">
    <location>
        <begin position="137"/>
        <end position="146"/>
    </location>
</feature>
<keyword evidence="1" id="KW-0808">Transferase</keyword>
<feature type="compositionally biased region" description="Polar residues" evidence="9">
    <location>
        <begin position="1632"/>
        <end position="1650"/>
    </location>
</feature>
<evidence type="ECO:0000256" key="9">
    <source>
        <dbReference type="SAM" id="MobiDB-lite"/>
    </source>
</evidence>
<feature type="domain" description="RanBP2-type" evidence="10">
    <location>
        <begin position="51"/>
        <end position="80"/>
    </location>
</feature>